<sequence>MNVINLSATDFPIKSVRIFSSDVAEVTRIFPLNFTQSLNGSLAINISNLPLLHRQSGIWASVTTGSDDLLVVDYYHGPSDYKSDPFGHRHETSSDVLRDLQAEFTRLQDERQLRQQSFAFLSTYMNSLAKGNVLAGVAEPAHLVTLFDEFIDIGKSRSEVIAVLDQQIKDVKKEIDEEVQRLFLQSCALVTKATVILAPVSGRTATVAELELKYKVNATWKPVYELHVTTIDGVPSSSVVLTYRCQISQSTGEDWDDVELAVTTAEPYVHSVGVPELKKMELKQQGGFWKPDPCDLPVKPKNVPFWNTTGHASPFESILSSTQQDRRSIFGNTQSAPHQAGATQEPAAENVFGFLQGQPTVTTQGFFTSTPAQSSTLAGQPFFHFLAQSQASSLTTAPPSQYSSSARNPSSGGSNATENTLNSKQPTSNLQQSQPSTSLSASAQSSKLQHQRERIVLAELDKAVAHTATAKVFIPSRGVGGTHHILIATIPLKASFTRVTVPSVNSHVFWTCEISNTSNYALTPGTIHTYLDGKHVSDMDITSINQSQPIQCSLGIDPAMATQFNRTIGSLPDFNGKATKTYTITATLNNTHRDPVSNVIVRTSLPFSADPRITVTLQEPGGLADIDSGTVRVGDGCYARWSTTGDRAGKNDGLFEWVCSSVKPGSQVLKAVWHVTTPCGLSYTEP</sequence>
<protein>
    <recommendedName>
        <fullName evidence="2">DUF4139 domain-containing protein</fullName>
    </recommendedName>
</protein>
<dbReference type="Pfam" id="PF13598">
    <property type="entry name" value="DUF4139"/>
    <property type="match status" value="1"/>
</dbReference>
<keyword evidence="4" id="KW-1185">Reference proteome</keyword>
<accession>A0A9P7DEG8</accession>
<feature type="compositionally biased region" description="Low complexity" evidence="1">
    <location>
        <begin position="403"/>
        <end position="416"/>
    </location>
</feature>
<dbReference type="OrthoDB" id="10068793at2759"/>
<dbReference type="RefSeq" id="XP_041156349.1">
    <property type="nucleotide sequence ID" value="XM_041307198.1"/>
</dbReference>
<dbReference type="PANTHER" id="PTHR31005">
    <property type="entry name" value="DUF4139 DOMAIN-CONTAINING PROTEIN"/>
    <property type="match status" value="1"/>
</dbReference>
<dbReference type="PANTHER" id="PTHR31005:SF8">
    <property type="entry name" value="DUF4139 DOMAIN-CONTAINING PROTEIN"/>
    <property type="match status" value="1"/>
</dbReference>
<evidence type="ECO:0000313" key="4">
    <source>
        <dbReference type="Proteomes" id="UP000719766"/>
    </source>
</evidence>
<dbReference type="EMBL" id="JABBWE010000060">
    <property type="protein sequence ID" value="KAG1789247.1"/>
    <property type="molecule type" value="Genomic_DNA"/>
</dbReference>
<organism evidence="3 4">
    <name type="scientific">Suillus plorans</name>
    <dbReference type="NCBI Taxonomy" id="116603"/>
    <lineage>
        <taxon>Eukaryota</taxon>
        <taxon>Fungi</taxon>
        <taxon>Dikarya</taxon>
        <taxon>Basidiomycota</taxon>
        <taxon>Agaricomycotina</taxon>
        <taxon>Agaricomycetes</taxon>
        <taxon>Agaricomycetidae</taxon>
        <taxon>Boletales</taxon>
        <taxon>Suillineae</taxon>
        <taxon>Suillaceae</taxon>
        <taxon>Suillus</taxon>
    </lineage>
</organism>
<dbReference type="GeneID" id="64600962"/>
<gene>
    <name evidence="3" type="ORF">HD556DRAFT_1447097</name>
</gene>
<proteinExistence type="predicted"/>
<feature type="region of interest" description="Disordered" evidence="1">
    <location>
        <begin position="394"/>
        <end position="445"/>
    </location>
</feature>
<feature type="compositionally biased region" description="Low complexity" evidence="1">
    <location>
        <begin position="425"/>
        <end position="445"/>
    </location>
</feature>
<comment type="caution">
    <text evidence="3">The sequence shown here is derived from an EMBL/GenBank/DDBJ whole genome shotgun (WGS) entry which is preliminary data.</text>
</comment>
<dbReference type="AlphaFoldDB" id="A0A9P7DEG8"/>
<dbReference type="InterPro" id="IPR011935">
    <property type="entry name" value="CHP02231"/>
</dbReference>
<evidence type="ECO:0000259" key="2">
    <source>
        <dbReference type="Pfam" id="PF13598"/>
    </source>
</evidence>
<feature type="domain" description="DUF4139" evidence="2">
    <location>
        <begin position="211"/>
        <end position="625"/>
    </location>
</feature>
<reference evidence="3" key="1">
    <citation type="journal article" date="2020" name="New Phytol.">
        <title>Comparative genomics reveals dynamic genome evolution in host specialist ectomycorrhizal fungi.</title>
        <authorList>
            <person name="Lofgren L.A."/>
            <person name="Nguyen N.H."/>
            <person name="Vilgalys R."/>
            <person name="Ruytinx J."/>
            <person name="Liao H.L."/>
            <person name="Branco S."/>
            <person name="Kuo A."/>
            <person name="LaButti K."/>
            <person name="Lipzen A."/>
            <person name="Andreopoulos W."/>
            <person name="Pangilinan J."/>
            <person name="Riley R."/>
            <person name="Hundley H."/>
            <person name="Na H."/>
            <person name="Barry K."/>
            <person name="Grigoriev I.V."/>
            <person name="Stajich J.E."/>
            <person name="Kennedy P.G."/>
        </authorList>
    </citation>
    <scope>NUCLEOTIDE SEQUENCE</scope>
    <source>
        <strain evidence="3">S12</strain>
    </source>
</reference>
<evidence type="ECO:0000313" key="3">
    <source>
        <dbReference type="EMBL" id="KAG1789247.1"/>
    </source>
</evidence>
<name>A0A9P7DEG8_9AGAM</name>
<evidence type="ECO:0000256" key="1">
    <source>
        <dbReference type="SAM" id="MobiDB-lite"/>
    </source>
</evidence>
<dbReference type="InterPro" id="IPR037291">
    <property type="entry name" value="DUF4139"/>
</dbReference>
<dbReference type="Proteomes" id="UP000719766">
    <property type="component" value="Unassembled WGS sequence"/>
</dbReference>